<reference evidence="9 10" key="1">
    <citation type="journal article" date="2021" name="Comput. Struct. Biotechnol. J.">
        <title>De novo genome assembly of the potent medicinal plant Rehmannia glutinosa using nanopore technology.</title>
        <authorList>
            <person name="Ma L."/>
            <person name="Dong C."/>
            <person name="Song C."/>
            <person name="Wang X."/>
            <person name="Zheng X."/>
            <person name="Niu Y."/>
            <person name="Chen S."/>
            <person name="Feng W."/>
        </authorList>
    </citation>
    <scope>NUCLEOTIDE SEQUENCE [LARGE SCALE GENOMIC DNA]</scope>
    <source>
        <strain evidence="9">DH-2019</strain>
    </source>
</reference>
<feature type="transmembrane region" description="Helical" evidence="7">
    <location>
        <begin position="260"/>
        <end position="283"/>
    </location>
</feature>
<dbReference type="SUPFAM" id="SSF52058">
    <property type="entry name" value="L domain-like"/>
    <property type="match status" value="1"/>
</dbReference>
<evidence type="ECO:0000256" key="1">
    <source>
        <dbReference type="ARBA" id="ARBA00004370"/>
    </source>
</evidence>
<proteinExistence type="predicted"/>
<dbReference type="PANTHER" id="PTHR48007">
    <property type="entry name" value="LEUCINE-RICH REPEAT RECEPTOR-LIKE PROTEIN KINASE PXC1"/>
    <property type="match status" value="1"/>
</dbReference>
<evidence type="ECO:0000313" key="9">
    <source>
        <dbReference type="EMBL" id="KAK6127340.1"/>
    </source>
</evidence>
<dbReference type="InterPro" id="IPR000719">
    <property type="entry name" value="Prot_kinase_dom"/>
</dbReference>
<evidence type="ECO:0000256" key="3">
    <source>
        <dbReference type="ARBA" id="ARBA00022692"/>
    </source>
</evidence>
<evidence type="ECO:0000256" key="6">
    <source>
        <dbReference type="ARBA" id="ARBA00023136"/>
    </source>
</evidence>
<sequence>MPITVYIHDQDSGGLISIAEYGQEYGKENPIKVLYHGYDGLSLLALKAAIEKDPTNSLISWSDLDPNPCNWAGVTCVNAHHKVTTISLSSKNLTGYIPSEIGTLSFLTFLDLSLNSLGGPLPHRITALQNLTHLDISSNNFNGSLPETLGGLKHLTGTLNFSYNSFSGDIPASFGRLPVMVSLDFRHNNLTGKIPQVGSLLNQGPTAFSENPYLCGFPLKTPCTEPEAKNPRFLENPQKPVNYGISSNGFVGNRKIKSGLVTISVICGVCLVIGVMFVSVWVIKRKWEKMEEGKMGREDLSVGMEEGQKGKFVVVDEGFGLELEDLLRASAYVLGKSRSGIVYKVVVCGGKGLGGPAVVAVRRLSEGDATWRFKEFEGEVEAIGRVQHPNIVRMKAYYYASDEKLLISEFIGNGSLHNALHGPVNNSSPLSWTARLRIIQGAAKGLMHIHECSHRRYVHGNIKSSKILLDGDLKPYISGFGLSRLVQATSKSSNASSRSSIPSTVDYLAPEARDGGIVREVFRGGRPLSEIIDPALLHEVQAKKQVVATFHIALNCTELDPEMRPRMRTNCSPHEVDAILATKIFKRVTKDHMVWSHAKDQRQIRLSTYILWWLGRLECLEVSKEVVFGYGNHFICCTRME</sequence>
<dbReference type="Gene3D" id="1.10.510.10">
    <property type="entry name" value="Transferase(Phosphotransferase) domain 1"/>
    <property type="match status" value="1"/>
</dbReference>
<dbReference type="Pfam" id="PF08263">
    <property type="entry name" value="LRRNT_2"/>
    <property type="match status" value="1"/>
</dbReference>
<organism evidence="9 10">
    <name type="scientific">Rehmannia glutinosa</name>
    <name type="common">Chinese foxglove</name>
    <dbReference type="NCBI Taxonomy" id="99300"/>
    <lineage>
        <taxon>Eukaryota</taxon>
        <taxon>Viridiplantae</taxon>
        <taxon>Streptophyta</taxon>
        <taxon>Embryophyta</taxon>
        <taxon>Tracheophyta</taxon>
        <taxon>Spermatophyta</taxon>
        <taxon>Magnoliopsida</taxon>
        <taxon>eudicotyledons</taxon>
        <taxon>Gunneridae</taxon>
        <taxon>Pentapetalae</taxon>
        <taxon>asterids</taxon>
        <taxon>lamiids</taxon>
        <taxon>Lamiales</taxon>
        <taxon>Orobanchaceae</taxon>
        <taxon>Rehmannieae</taxon>
        <taxon>Rehmannia</taxon>
    </lineage>
</organism>
<dbReference type="InterPro" id="IPR032675">
    <property type="entry name" value="LRR_dom_sf"/>
</dbReference>
<accession>A0ABR0UXA2</accession>
<dbReference type="InterPro" id="IPR001611">
    <property type="entry name" value="Leu-rich_rpt"/>
</dbReference>
<keyword evidence="5 7" id="KW-1133">Transmembrane helix</keyword>
<dbReference type="InterPro" id="IPR013210">
    <property type="entry name" value="LRR_N_plant-typ"/>
</dbReference>
<evidence type="ECO:0000256" key="7">
    <source>
        <dbReference type="SAM" id="Phobius"/>
    </source>
</evidence>
<protein>
    <recommendedName>
        <fullName evidence="8">Protein kinase domain-containing protein</fullName>
    </recommendedName>
</protein>
<keyword evidence="4" id="KW-0677">Repeat</keyword>
<dbReference type="PROSITE" id="PS50011">
    <property type="entry name" value="PROTEIN_KINASE_DOM"/>
    <property type="match status" value="1"/>
</dbReference>
<dbReference type="Pfam" id="PF07714">
    <property type="entry name" value="PK_Tyr_Ser-Thr"/>
    <property type="match status" value="1"/>
</dbReference>
<evidence type="ECO:0000313" key="10">
    <source>
        <dbReference type="Proteomes" id="UP001318860"/>
    </source>
</evidence>
<keyword evidence="2" id="KW-0433">Leucine-rich repeat</keyword>
<evidence type="ECO:0000259" key="8">
    <source>
        <dbReference type="PROSITE" id="PS50011"/>
    </source>
</evidence>
<dbReference type="SUPFAM" id="SSF56112">
    <property type="entry name" value="Protein kinase-like (PK-like)"/>
    <property type="match status" value="1"/>
</dbReference>
<evidence type="ECO:0000256" key="4">
    <source>
        <dbReference type="ARBA" id="ARBA00022737"/>
    </source>
</evidence>
<dbReference type="Proteomes" id="UP001318860">
    <property type="component" value="Unassembled WGS sequence"/>
</dbReference>
<keyword evidence="6 7" id="KW-0472">Membrane</keyword>
<keyword evidence="10" id="KW-1185">Reference proteome</keyword>
<comment type="caution">
    <text evidence="9">The sequence shown here is derived from an EMBL/GenBank/DDBJ whole genome shotgun (WGS) entry which is preliminary data.</text>
</comment>
<keyword evidence="3 7" id="KW-0812">Transmembrane</keyword>
<comment type="subcellular location">
    <subcellularLocation>
        <location evidence="1">Membrane</location>
    </subcellularLocation>
</comment>
<name>A0ABR0UXA2_REHGL</name>
<feature type="domain" description="Protein kinase" evidence="8">
    <location>
        <begin position="328"/>
        <end position="577"/>
    </location>
</feature>
<dbReference type="PANTHER" id="PTHR48007:SF8">
    <property type="entry name" value="RECEPTOR PROTEIN KINASE-LIKE PROTEIN ZAR1"/>
    <property type="match status" value="1"/>
</dbReference>
<dbReference type="InterPro" id="IPR046959">
    <property type="entry name" value="PRK1-6/SRF4-like"/>
</dbReference>
<dbReference type="InterPro" id="IPR011009">
    <property type="entry name" value="Kinase-like_dom_sf"/>
</dbReference>
<gene>
    <name evidence="9" type="ORF">DH2020_038911</name>
</gene>
<dbReference type="Gene3D" id="3.80.10.10">
    <property type="entry name" value="Ribonuclease Inhibitor"/>
    <property type="match status" value="1"/>
</dbReference>
<dbReference type="Pfam" id="PF00560">
    <property type="entry name" value="LRR_1"/>
    <property type="match status" value="2"/>
</dbReference>
<dbReference type="InterPro" id="IPR001245">
    <property type="entry name" value="Ser-Thr/Tyr_kinase_cat_dom"/>
</dbReference>
<evidence type="ECO:0000256" key="2">
    <source>
        <dbReference type="ARBA" id="ARBA00022614"/>
    </source>
</evidence>
<evidence type="ECO:0000256" key="5">
    <source>
        <dbReference type="ARBA" id="ARBA00022989"/>
    </source>
</evidence>
<dbReference type="EMBL" id="JABTTQ020001889">
    <property type="protein sequence ID" value="KAK6127340.1"/>
    <property type="molecule type" value="Genomic_DNA"/>
</dbReference>